<sequence>MRYMEESKQVMQVMSTQQLIELLRMKRIDFAITSYVDGMQFLNKNLITDIQPMQPNLANHNLYIYLNKRYASLVPMFDDKIKQLHLSGKLDLMIRAAEDQVMNFD</sequence>
<reference evidence="1 2" key="1">
    <citation type="submission" date="2019-02" db="EMBL/GenBank/DDBJ databases">
        <title>Shewanella sp. D4-2 isolated from Dokdo Island.</title>
        <authorList>
            <person name="Baek K."/>
        </authorList>
    </citation>
    <scope>NUCLEOTIDE SEQUENCE [LARGE SCALE GENOMIC DNA]</scope>
    <source>
        <strain evidence="1 2">D4-2</strain>
    </source>
</reference>
<dbReference type="OrthoDB" id="8255022at2"/>
<keyword evidence="2" id="KW-1185">Reference proteome</keyword>
<dbReference type="Gene3D" id="3.40.190.10">
    <property type="entry name" value="Periplasmic binding protein-like II"/>
    <property type="match status" value="2"/>
</dbReference>
<evidence type="ECO:0000313" key="2">
    <source>
        <dbReference type="Proteomes" id="UP000291106"/>
    </source>
</evidence>
<name>A0A411PGR4_9GAMM</name>
<dbReference type="SUPFAM" id="SSF53850">
    <property type="entry name" value="Periplasmic binding protein-like II"/>
    <property type="match status" value="1"/>
</dbReference>
<dbReference type="Proteomes" id="UP000291106">
    <property type="component" value="Chromosome"/>
</dbReference>
<protein>
    <submittedName>
        <fullName evidence="1">Transporter substrate-binding domain-containing protein</fullName>
    </submittedName>
</protein>
<gene>
    <name evidence="1" type="ORF">EXU30_08920</name>
</gene>
<dbReference type="EMBL" id="CP036200">
    <property type="protein sequence ID" value="QBF82799.1"/>
    <property type="molecule type" value="Genomic_DNA"/>
</dbReference>
<organism evidence="1 2">
    <name type="scientific">Shewanella maritima</name>
    <dbReference type="NCBI Taxonomy" id="2520507"/>
    <lineage>
        <taxon>Bacteria</taxon>
        <taxon>Pseudomonadati</taxon>
        <taxon>Pseudomonadota</taxon>
        <taxon>Gammaproteobacteria</taxon>
        <taxon>Alteromonadales</taxon>
        <taxon>Shewanellaceae</taxon>
        <taxon>Shewanella</taxon>
    </lineage>
</organism>
<accession>A0A411PGR4</accession>
<evidence type="ECO:0000313" key="1">
    <source>
        <dbReference type="EMBL" id="QBF82799.1"/>
    </source>
</evidence>
<dbReference type="KEGG" id="smai:EXU30_08920"/>
<dbReference type="AlphaFoldDB" id="A0A411PGR4"/>
<proteinExistence type="predicted"/>